<dbReference type="RefSeq" id="WP_083371134.1">
    <property type="nucleotide sequence ID" value="NZ_LT629776.1"/>
</dbReference>
<protein>
    <submittedName>
        <fullName evidence="1">Uncharacterized protein</fullName>
    </submittedName>
</protein>
<accession>A0A1H1LYU0</accession>
<name>A0A1H1LYU0_9CELL</name>
<keyword evidence="2" id="KW-1185">Reference proteome</keyword>
<dbReference type="OrthoDB" id="5139398at2"/>
<dbReference type="eggNOG" id="ENOG50333K4">
    <property type="taxonomic scope" value="Bacteria"/>
</dbReference>
<proteinExistence type="predicted"/>
<sequence>MNAQGLVPQEYTDDHVLVVPRAADDVPARAAAWFSGVRWVREAKARQTGAALVGARFRGVPRDETQPEPGILALGDARAVGPFEVTAAQASALSLRGVDLVGYALRTPVERGLPATTADADGLGRVFPEGLPVGRELGMLRWGVAVARALHGALVTSAGQVLRPDPSSVVDLTLFSAHPLRTAELLPLLRKVVPGARVVGEWTSAEGTPSAQLVGESQYDGAIQLDLSKVAEVPRALDAVPWREYGPYSYRVRWVPVDEAELGVDSPSGTHVIARTRMRSVVARLTESLERRVGGVVVDEDGFVVDSRALRVRGVEVPSGRMWL</sequence>
<dbReference type="STRING" id="545619.SAMN04489860_0057"/>
<reference evidence="1 2" key="1">
    <citation type="submission" date="2016-10" db="EMBL/GenBank/DDBJ databases">
        <authorList>
            <person name="de Groot N.N."/>
        </authorList>
    </citation>
    <scope>NUCLEOTIDE SEQUENCE [LARGE SCALE GENOMIC DNA]</scope>
    <source>
        <strain evidence="1 2">DSM 22126</strain>
    </source>
</reference>
<evidence type="ECO:0000313" key="2">
    <source>
        <dbReference type="Proteomes" id="UP000185663"/>
    </source>
</evidence>
<dbReference type="Proteomes" id="UP000185663">
    <property type="component" value="Chromosome I"/>
</dbReference>
<dbReference type="AlphaFoldDB" id="A0A1H1LYU0"/>
<gene>
    <name evidence="1" type="ORF">SAMN04489860_0057</name>
</gene>
<organism evidence="1 2">
    <name type="scientific">Paraoerskovia marina</name>
    <dbReference type="NCBI Taxonomy" id="545619"/>
    <lineage>
        <taxon>Bacteria</taxon>
        <taxon>Bacillati</taxon>
        <taxon>Actinomycetota</taxon>
        <taxon>Actinomycetes</taxon>
        <taxon>Micrococcales</taxon>
        <taxon>Cellulomonadaceae</taxon>
        <taxon>Paraoerskovia</taxon>
    </lineage>
</organism>
<dbReference type="EMBL" id="LT629776">
    <property type="protein sequence ID" value="SDR78949.1"/>
    <property type="molecule type" value="Genomic_DNA"/>
</dbReference>
<evidence type="ECO:0000313" key="1">
    <source>
        <dbReference type="EMBL" id="SDR78949.1"/>
    </source>
</evidence>